<dbReference type="AlphaFoldDB" id="A0A059D698"/>
<name>A0A059D698_EUCGR</name>
<feature type="region of interest" description="Disordered" evidence="1">
    <location>
        <begin position="1"/>
        <end position="24"/>
    </location>
</feature>
<evidence type="ECO:0000313" key="2">
    <source>
        <dbReference type="EMBL" id="KCW86268.1"/>
    </source>
</evidence>
<dbReference type="Gramene" id="KCW86268">
    <property type="protein sequence ID" value="KCW86268"/>
    <property type="gene ID" value="EUGRSUZ_B02951"/>
</dbReference>
<organism evidence="2">
    <name type="scientific">Eucalyptus grandis</name>
    <name type="common">Flooded gum</name>
    <dbReference type="NCBI Taxonomy" id="71139"/>
    <lineage>
        <taxon>Eukaryota</taxon>
        <taxon>Viridiplantae</taxon>
        <taxon>Streptophyta</taxon>
        <taxon>Embryophyta</taxon>
        <taxon>Tracheophyta</taxon>
        <taxon>Spermatophyta</taxon>
        <taxon>Magnoliopsida</taxon>
        <taxon>eudicotyledons</taxon>
        <taxon>Gunneridae</taxon>
        <taxon>Pentapetalae</taxon>
        <taxon>rosids</taxon>
        <taxon>malvids</taxon>
        <taxon>Myrtales</taxon>
        <taxon>Myrtaceae</taxon>
        <taxon>Myrtoideae</taxon>
        <taxon>Eucalypteae</taxon>
        <taxon>Eucalyptus</taxon>
    </lineage>
</organism>
<gene>
    <name evidence="2" type="ORF">EUGRSUZ_B02951</name>
</gene>
<evidence type="ECO:0008006" key="3">
    <source>
        <dbReference type="Google" id="ProtNLM"/>
    </source>
</evidence>
<dbReference type="SUPFAM" id="SSF81383">
    <property type="entry name" value="F-box domain"/>
    <property type="match status" value="1"/>
</dbReference>
<protein>
    <recommendedName>
        <fullName evidence="3">F-box domain-containing protein</fullName>
    </recommendedName>
</protein>
<dbReference type="InterPro" id="IPR036047">
    <property type="entry name" value="F-box-like_dom_sf"/>
</dbReference>
<evidence type="ECO:0000256" key="1">
    <source>
        <dbReference type="SAM" id="MobiDB-lite"/>
    </source>
</evidence>
<dbReference type="EMBL" id="KK198754">
    <property type="protein sequence ID" value="KCW86268.1"/>
    <property type="molecule type" value="Genomic_DNA"/>
</dbReference>
<accession>A0A059D698</accession>
<proteinExistence type="predicted"/>
<sequence>MPNLSFNVDHASPEDENIGEPTVPGQPHEALLLVLPYLSLSGLIAVGEVCTSLRDALRDDVLPWLELIVDDPLSRRMCDEILIEITSKANGKLRTLGLFNCMKITDGGLQTVIERNPLINKKQHLQVLQSYVQENPKTLEHKCSTHFGLEGDCNICPLDVEICPKCNEVRKVFICPIETCVRKRDRRLSECRGCSSCIPRCIQCGACVEPDDLEEAEAICADILCMRCWLQLPKCDFCNKPYCKQHAEGQLNPSGSRGFVCELCAVYEEDDIDV</sequence>
<reference evidence="2" key="1">
    <citation type="submission" date="2013-07" db="EMBL/GenBank/DDBJ databases">
        <title>The genome of Eucalyptus grandis.</title>
        <authorList>
            <person name="Schmutz J."/>
            <person name="Hayes R."/>
            <person name="Myburg A."/>
            <person name="Tuskan G."/>
            <person name="Grattapaglia D."/>
            <person name="Rokhsar D.S."/>
        </authorList>
    </citation>
    <scope>NUCLEOTIDE SEQUENCE</scope>
    <source>
        <tissue evidence="2">Leaf extractions</tissue>
    </source>
</reference>